<gene>
    <name evidence="3" type="ORF">M5I08_17055</name>
</gene>
<feature type="domain" description="DNA topoisomerase IB N-terminal" evidence="2">
    <location>
        <begin position="22"/>
        <end position="69"/>
    </location>
</feature>
<dbReference type="RefSeq" id="WP_219069014.1">
    <property type="nucleotide sequence ID" value="NZ_CAJUXY010000047.1"/>
</dbReference>
<dbReference type="InterPro" id="IPR049331">
    <property type="entry name" value="Top1B_N_bact"/>
</dbReference>
<keyword evidence="4" id="KW-1185">Reference proteome</keyword>
<dbReference type="Proteomes" id="UP001056610">
    <property type="component" value="Chromosome"/>
</dbReference>
<evidence type="ECO:0000313" key="3">
    <source>
        <dbReference type="EMBL" id="UQX09939.1"/>
    </source>
</evidence>
<dbReference type="InterPro" id="IPR013500">
    <property type="entry name" value="TopoI_cat_euk"/>
</dbReference>
<dbReference type="Pfam" id="PF21338">
    <property type="entry name" value="Top1B_N_bact"/>
    <property type="match status" value="1"/>
</dbReference>
<feature type="domain" description="DNA topoisomerase I catalytic core eukaryotic-type" evidence="1">
    <location>
        <begin position="81"/>
        <end position="287"/>
    </location>
</feature>
<accession>A0ABY4QJE8</accession>
<evidence type="ECO:0000313" key="4">
    <source>
        <dbReference type="Proteomes" id="UP001056610"/>
    </source>
</evidence>
<evidence type="ECO:0000259" key="2">
    <source>
        <dbReference type="Pfam" id="PF21338"/>
    </source>
</evidence>
<dbReference type="PROSITE" id="PS52038">
    <property type="entry name" value="TOPO_IB_2"/>
    <property type="match status" value="1"/>
</dbReference>
<evidence type="ECO:0000259" key="1">
    <source>
        <dbReference type="Pfam" id="PF01028"/>
    </source>
</evidence>
<proteinExistence type="predicted"/>
<reference evidence="3" key="1">
    <citation type="submission" date="2022-05" db="EMBL/GenBank/DDBJ databases">
        <title>A methanotrophic Mycobacterium dominates a cave microbial ecosystem.</title>
        <authorList>
            <person name="Van Spanning R.J.M."/>
            <person name="Guan Q."/>
            <person name="Melkonian C."/>
            <person name="Gallant J."/>
            <person name="Polerecky L."/>
            <person name="Flot J.-F."/>
            <person name="Brandt B.W."/>
            <person name="Braster M."/>
            <person name="Iturbe Espinoza P."/>
            <person name="Aerts J."/>
            <person name="Meima-Franke M."/>
            <person name="Piersma S.R."/>
            <person name="Bunduc C."/>
            <person name="Ummels R."/>
            <person name="Pain A."/>
            <person name="Fleming E.J."/>
            <person name="van der Wel N."/>
            <person name="Gherman V.D."/>
            <person name="Sarbu S.M."/>
            <person name="Bodelier P.L.E."/>
            <person name="Bitter W."/>
        </authorList>
    </citation>
    <scope>NUCLEOTIDE SEQUENCE</scope>
    <source>
        <strain evidence="3">Sulfur Cave</strain>
    </source>
</reference>
<dbReference type="Pfam" id="PF01028">
    <property type="entry name" value="Topoisom_I"/>
    <property type="match status" value="1"/>
</dbReference>
<name>A0ABY4QJE8_9MYCO</name>
<protein>
    <submittedName>
        <fullName evidence="3">DNA topoisomerase IB</fullName>
    </submittedName>
</protein>
<sequence>MRLRKSAVGGPGFRRIRRGRCFSYVDAQRGRVDDPECLARIEALAIPPAWKNVWICPYPDCHIQAVGTDAAGRRQYVYHEQWQAERSEEKYDRALSLAKHLLDWRLHLLTDLRGRGLGRNRVLALAQHLIDHGYFRAGGEEYARENGSYGLATLRREHVRLHRDSVEFDYPAKSGVHRTISLEDSLVIKAVGSLLRAETKIPRLLVYRTSDGWSEVRADELNARFRKLVGDEFSVKDLRTWHGTVLAAEAFAMAREPTSKTARRREEAAVMRAVAEELGNTPAVARSSYADPRVVTAYEQGATIAPALRRTKRQRTPEARRETLERATAQMIKRVAGAQR</sequence>
<dbReference type="EMBL" id="CP097320">
    <property type="protein sequence ID" value="UQX09939.1"/>
    <property type="molecule type" value="Genomic_DNA"/>
</dbReference>
<organism evidence="3 4">
    <name type="scientific">Candidatus Mycobacterium methanotrophicum</name>
    <dbReference type="NCBI Taxonomy" id="2943498"/>
    <lineage>
        <taxon>Bacteria</taxon>
        <taxon>Bacillati</taxon>
        <taxon>Actinomycetota</taxon>
        <taxon>Actinomycetes</taxon>
        <taxon>Mycobacteriales</taxon>
        <taxon>Mycobacteriaceae</taxon>
        <taxon>Mycobacterium</taxon>
    </lineage>
</organism>